<dbReference type="Proteomes" id="UP000594261">
    <property type="component" value="Chromosome 4"/>
</dbReference>
<evidence type="ECO:0000313" key="2">
    <source>
        <dbReference type="Proteomes" id="UP000594261"/>
    </source>
</evidence>
<dbReference type="EMBL" id="LRBV02000004">
    <property type="status" value="NOT_ANNOTATED_CDS"/>
    <property type="molecule type" value="Genomic_DNA"/>
</dbReference>
<dbReference type="AlphaFoldDB" id="A0A7N2R2N5"/>
<dbReference type="InParanoid" id="A0A7N2R2N5"/>
<accession>A0A7N2R2N5</accession>
<dbReference type="Pfam" id="PF14223">
    <property type="entry name" value="Retrotran_gag_2"/>
    <property type="match status" value="1"/>
</dbReference>
<name>A0A7N2R2N5_QUELO</name>
<dbReference type="PANTHER" id="PTHR35317:SF35">
    <property type="entry name" value="DUF4219 DOMAIN-CONTAINING PROTEIN"/>
    <property type="match status" value="1"/>
</dbReference>
<organism evidence="1 2">
    <name type="scientific">Quercus lobata</name>
    <name type="common">Valley oak</name>
    <dbReference type="NCBI Taxonomy" id="97700"/>
    <lineage>
        <taxon>Eukaryota</taxon>
        <taxon>Viridiplantae</taxon>
        <taxon>Streptophyta</taxon>
        <taxon>Embryophyta</taxon>
        <taxon>Tracheophyta</taxon>
        <taxon>Spermatophyta</taxon>
        <taxon>Magnoliopsida</taxon>
        <taxon>eudicotyledons</taxon>
        <taxon>Gunneridae</taxon>
        <taxon>Pentapetalae</taxon>
        <taxon>rosids</taxon>
        <taxon>fabids</taxon>
        <taxon>Fagales</taxon>
        <taxon>Fagaceae</taxon>
        <taxon>Quercus</taxon>
    </lineage>
</organism>
<reference evidence="1 2" key="1">
    <citation type="journal article" date="2016" name="G3 (Bethesda)">
        <title>First Draft Assembly and Annotation of the Genome of a California Endemic Oak Quercus lobata Nee (Fagaceae).</title>
        <authorList>
            <person name="Sork V.L."/>
            <person name="Fitz-Gibbon S.T."/>
            <person name="Puiu D."/>
            <person name="Crepeau M."/>
            <person name="Gugger P.F."/>
            <person name="Sherman R."/>
            <person name="Stevens K."/>
            <person name="Langley C.H."/>
            <person name="Pellegrini M."/>
            <person name="Salzberg S.L."/>
        </authorList>
    </citation>
    <scope>NUCLEOTIDE SEQUENCE [LARGE SCALE GENOMIC DNA]</scope>
    <source>
        <strain evidence="1 2">cv. SW786</strain>
    </source>
</reference>
<reference evidence="1" key="2">
    <citation type="submission" date="2021-01" db="UniProtKB">
        <authorList>
            <consortium name="EnsemblPlants"/>
        </authorList>
    </citation>
    <scope>IDENTIFICATION</scope>
</reference>
<sequence>MNAIFNAISMEEFRRISNVEVSHTAWKILQTVKAVKINKLQQLTTRFESIKKSEDESFDEFYAKFNDIVNSAYNLGEIYDQPKIIRKILRSLTEDFRPKVTVITESKDVDSILVDELVGSLQSYKSNLPKINKSKSMVLKSVDDIDDNGFDDELSSTEIAYLVKNFKNFFKNNNRRARVNKVKTENIMLFDRIKNLELELSIAREQTNRSANSKLDHMLTIQKSPLDKSSLGFVDSISVSETHSTNFVPSSKPSKIVVKPKDDVLAPRNIRVDLKESKPKGPNSLRTRSMIDLYGSVWAERKVILDEVNPEIRRNFESRGWLPLLDVEHPPPAALIREFYSNLSIHSDDSNIHYVKTWRRGEEFVITREVVASALDVPLV</sequence>
<keyword evidence="2" id="KW-1185">Reference proteome</keyword>
<dbReference type="Gramene" id="QL04p019703:mrna">
    <property type="protein sequence ID" value="QL04p019703:mrna"/>
    <property type="gene ID" value="QL04p019703"/>
</dbReference>
<dbReference type="PANTHER" id="PTHR35317">
    <property type="entry name" value="OS04G0629600 PROTEIN"/>
    <property type="match status" value="1"/>
</dbReference>
<dbReference type="EnsemblPlants" id="QL04p019703:mrna">
    <property type="protein sequence ID" value="QL04p019703:mrna"/>
    <property type="gene ID" value="QL04p019703"/>
</dbReference>
<evidence type="ECO:0000313" key="1">
    <source>
        <dbReference type="EnsemblPlants" id="QL04p019703:mrna"/>
    </source>
</evidence>
<proteinExistence type="predicted"/>
<protein>
    <submittedName>
        <fullName evidence="1">Uncharacterized protein</fullName>
    </submittedName>
</protein>